<reference evidence="3 4" key="1">
    <citation type="journal article" date="2015" name="Nat. Commun.">
        <title>Lucilia cuprina genome unlocks parasitic fly biology to underpin future interventions.</title>
        <authorList>
            <person name="Anstead C.A."/>
            <person name="Korhonen P.K."/>
            <person name="Young N.D."/>
            <person name="Hall R.S."/>
            <person name="Jex A.R."/>
            <person name="Murali S.C."/>
            <person name="Hughes D.S."/>
            <person name="Lee S.F."/>
            <person name="Perry T."/>
            <person name="Stroehlein A.J."/>
            <person name="Ansell B.R."/>
            <person name="Breugelmans B."/>
            <person name="Hofmann A."/>
            <person name="Qu J."/>
            <person name="Dugan S."/>
            <person name="Lee S.L."/>
            <person name="Chao H."/>
            <person name="Dinh H."/>
            <person name="Han Y."/>
            <person name="Doddapaneni H.V."/>
            <person name="Worley K.C."/>
            <person name="Muzny D.M."/>
            <person name="Ioannidis P."/>
            <person name="Waterhouse R.M."/>
            <person name="Zdobnov E.M."/>
            <person name="James P.J."/>
            <person name="Bagnall N.H."/>
            <person name="Kotze A.C."/>
            <person name="Gibbs R.A."/>
            <person name="Richards S."/>
            <person name="Batterham P."/>
            <person name="Gasser R.B."/>
        </authorList>
    </citation>
    <scope>NUCLEOTIDE SEQUENCE [LARGE SCALE GENOMIC DNA]</scope>
    <source>
        <strain evidence="3 4">LS</strain>
        <tissue evidence="3">Full body</tissue>
    </source>
</reference>
<dbReference type="EMBL" id="JRES01000048">
    <property type="protein sequence ID" value="KNC34618.1"/>
    <property type="molecule type" value="Genomic_DNA"/>
</dbReference>
<comment type="caution">
    <text evidence="3">The sequence shown here is derived from an EMBL/GenBank/DDBJ whole genome shotgun (WGS) entry which is preliminary data.</text>
</comment>
<gene>
    <name evidence="3" type="ORF">FF38_04044</name>
    <name evidence="2" type="ORF">FF38_09711</name>
</gene>
<dbReference type="AlphaFoldDB" id="A0A0L0CQH2"/>
<dbReference type="OMA" id="NETKYNQ"/>
<evidence type="ECO:0000313" key="3">
    <source>
        <dbReference type="EMBL" id="KNC34618.1"/>
    </source>
</evidence>
<name>A0A0L0CQH2_LUCCU</name>
<accession>A0A0L0CQH2</accession>
<evidence type="ECO:0000256" key="1">
    <source>
        <dbReference type="SAM" id="MobiDB-lite"/>
    </source>
</evidence>
<feature type="non-terminal residue" evidence="3">
    <location>
        <position position="1"/>
    </location>
</feature>
<organism evidence="3 4">
    <name type="scientific">Lucilia cuprina</name>
    <name type="common">Green bottle fly</name>
    <name type="synonym">Australian sheep blowfly</name>
    <dbReference type="NCBI Taxonomy" id="7375"/>
    <lineage>
        <taxon>Eukaryota</taxon>
        <taxon>Metazoa</taxon>
        <taxon>Ecdysozoa</taxon>
        <taxon>Arthropoda</taxon>
        <taxon>Hexapoda</taxon>
        <taxon>Insecta</taxon>
        <taxon>Pterygota</taxon>
        <taxon>Neoptera</taxon>
        <taxon>Endopterygota</taxon>
        <taxon>Diptera</taxon>
        <taxon>Brachycera</taxon>
        <taxon>Muscomorpha</taxon>
        <taxon>Oestroidea</taxon>
        <taxon>Calliphoridae</taxon>
        <taxon>Luciliinae</taxon>
        <taxon>Lucilia</taxon>
    </lineage>
</organism>
<dbReference type="Proteomes" id="UP000037069">
    <property type="component" value="Unassembled WGS sequence"/>
</dbReference>
<protein>
    <submittedName>
        <fullName evidence="3">Uncharacterized protein</fullName>
    </submittedName>
</protein>
<dbReference type="EMBL" id="JRES01001430">
    <property type="protein sequence ID" value="KNC22968.1"/>
    <property type="molecule type" value="Genomic_DNA"/>
</dbReference>
<evidence type="ECO:0000313" key="2">
    <source>
        <dbReference type="EMBL" id="KNC22968.1"/>
    </source>
</evidence>
<proteinExistence type="predicted"/>
<sequence length="163" mass="17960">KLTTTTQNNIKANDVVATIKLNTLDNISSVDVIKTNSKQHKLTTESGNNIKTATAAATITTLNETKYNQKRNKQMKQHHQQQQQPQQPQKLCNGLINKELTTTTKMANNLNTKISNINNTNSTTTNNTITATNTNTNSNTTTPQQLCHSCLQTGDLTSELKCC</sequence>
<evidence type="ECO:0000313" key="4">
    <source>
        <dbReference type="Proteomes" id="UP000037069"/>
    </source>
</evidence>
<feature type="compositionally biased region" description="Basic residues" evidence="1">
    <location>
        <begin position="69"/>
        <end position="79"/>
    </location>
</feature>
<feature type="compositionally biased region" description="Low complexity" evidence="1">
    <location>
        <begin position="80"/>
        <end position="89"/>
    </location>
</feature>
<keyword evidence="4" id="KW-1185">Reference proteome</keyword>
<feature type="region of interest" description="Disordered" evidence="1">
    <location>
        <begin position="69"/>
        <end position="89"/>
    </location>
</feature>